<dbReference type="OrthoDB" id="373498at2759"/>
<gene>
    <name evidence="1" type="ORF">NEOLI_001497</name>
</gene>
<dbReference type="InterPro" id="IPR007364">
    <property type="entry name" value="SFM1-like"/>
</dbReference>
<protein>
    <submittedName>
        <fullName evidence="1">Protein arginine N-methyltransferase SFM1</fullName>
    </submittedName>
</protein>
<keyword evidence="2" id="KW-1185">Reference proteome</keyword>
<dbReference type="AlphaFoldDB" id="A0A1U7LWB9"/>
<dbReference type="STRING" id="1198029.A0A1U7LWB9"/>
<dbReference type="Pfam" id="PF04252">
    <property type="entry name" value="SFM1-like"/>
    <property type="match status" value="1"/>
</dbReference>
<evidence type="ECO:0000313" key="1">
    <source>
        <dbReference type="EMBL" id="OLL26801.1"/>
    </source>
</evidence>
<dbReference type="OMA" id="LEYIHIC"/>
<evidence type="ECO:0000313" key="2">
    <source>
        <dbReference type="Proteomes" id="UP000186594"/>
    </source>
</evidence>
<dbReference type="GO" id="GO:0032259">
    <property type="term" value="P:methylation"/>
    <property type="evidence" value="ECO:0007669"/>
    <property type="project" value="UniProtKB-KW"/>
</dbReference>
<organism evidence="1 2">
    <name type="scientific">Neolecta irregularis (strain DAH-3)</name>
    <dbReference type="NCBI Taxonomy" id="1198029"/>
    <lineage>
        <taxon>Eukaryota</taxon>
        <taxon>Fungi</taxon>
        <taxon>Dikarya</taxon>
        <taxon>Ascomycota</taxon>
        <taxon>Taphrinomycotina</taxon>
        <taxon>Neolectales</taxon>
        <taxon>Neolectaceae</taxon>
        <taxon>Neolecta</taxon>
    </lineage>
</organism>
<dbReference type="GO" id="GO:0035241">
    <property type="term" value="F:protein-arginine omega-N monomethyltransferase activity"/>
    <property type="evidence" value="ECO:0007669"/>
    <property type="project" value="TreeGrafter"/>
</dbReference>
<dbReference type="EMBL" id="LXFE01000145">
    <property type="protein sequence ID" value="OLL26801.1"/>
    <property type="molecule type" value="Genomic_DNA"/>
</dbReference>
<reference evidence="1 2" key="1">
    <citation type="submission" date="2016-04" db="EMBL/GenBank/DDBJ databases">
        <title>Evolutionary innovation and constraint leading to complex multicellularity in the Ascomycota.</title>
        <authorList>
            <person name="Cisse O."/>
            <person name="Nguyen A."/>
            <person name="Hewitt D.A."/>
            <person name="Jedd G."/>
            <person name="Stajich J.E."/>
        </authorList>
    </citation>
    <scope>NUCLEOTIDE SEQUENCE [LARGE SCALE GENOMIC DNA]</scope>
    <source>
        <strain evidence="1 2">DAH-3</strain>
    </source>
</reference>
<keyword evidence="1" id="KW-0808">Transferase</keyword>
<name>A0A1U7LWB9_NEOID</name>
<proteinExistence type="predicted"/>
<accession>A0A1U7LWB9</accession>
<sequence length="230" mass="26087">MNPSYGIEEWLRISLSDKPIVPAYMSQPRQHAFIVEHMEAGMFPWCIAEYKAIANTVGAENFHLTSLPKSLLNDLPKEFRELSIQATSQPITKLAQFSKERVCLLDLQAEQVLSPDDAEKFDCFLFGGILGDDPPRDRTAELRALGFSGRNLRDKQMTTDTAVAVTILVTRDKIPINEIPYIDFPELRFSKHEAVEMPFRYIQGNDAQPVLPEGMRELIRKDADSALDFN</sequence>
<comment type="caution">
    <text evidence="1">The sequence shown here is derived from an EMBL/GenBank/DDBJ whole genome shotgun (WGS) entry which is preliminary data.</text>
</comment>
<dbReference type="PANTHER" id="PTHR35517">
    <property type="entry name" value="PROTEIN ARGININE N-METHYLTRANSFERASE SFM1"/>
    <property type="match status" value="1"/>
</dbReference>
<keyword evidence="1" id="KW-0489">Methyltransferase</keyword>
<dbReference type="CDD" id="cd18090">
    <property type="entry name" value="Arginine_MT_Sfm1"/>
    <property type="match status" value="1"/>
</dbReference>
<dbReference type="PANTHER" id="PTHR35517:SF1">
    <property type="entry name" value="PROTEIN ARGININE N-METHYLTRANSFERASE SFM1"/>
    <property type="match status" value="1"/>
</dbReference>
<dbReference type="Proteomes" id="UP000186594">
    <property type="component" value="Unassembled WGS sequence"/>
</dbReference>